<comment type="caution">
    <text evidence="1">The sequence shown here is derived from an EMBL/GenBank/DDBJ whole genome shotgun (WGS) entry which is preliminary data.</text>
</comment>
<dbReference type="EMBL" id="JACASE010000008">
    <property type="protein sequence ID" value="KAF6439921.1"/>
    <property type="molecule type" value="Genomic_DNA"/>
</dbReference>
<sequence length="114" mass="12557">MRTCQHFLGPVIVSEHLPGPTEHTGDKAEGSVLLELTVPQGDRTMKASYIMSTIQEQERPVGVLTSSVYGRRICQPVEPLNRDHGRANHVKADFYRKNGVPGLQAPDFGHVEPA</sequence>
<organism evidence="1 2">
    <name type="scientific">Rousettus aegyptiacus</name>
    <name type="common">Egyptian fruit bat</name>
    <name type="synonym">Pteropus aegyptiacus</name>
    <dbReference type="NCBI Taxonomy" id="9407"/>
    <lineage>
        <taxon>Eukaryota</taxon>
        <taxon>Metazoa</taxon>
        <taxon>Chordata</taxon>
        <taxon>Craniata</taxon>
        <taxon>Vertebrata</taxon>
        <taxon>Euteleostomi</taxon>
        <taxon>Mammalia</taxon>
        <taxon>Eutheria</taxon>
        <taxon>Laurasiatheria</taxon>
        <taxon>Chiroptera</taxon>
        <taxon>Yinpterochiroptera</taxon>
        <taxon>Pteropodoidea</taxon>
        <taxon>Pteropodidae</taxon>
        <taxon>Rousettinae</taxon>
        <taxon>Rousettus</taxon>
    </lineage>
</organism>
<dbReference type="InterPro" id="IPR027901">
    <property type="entry name" value="CFAP90"/>
</dbReference>
<accession>A0A7J8EX73</accession>
<evidence type="ECO:0000313" key="2">
    <source>
        <dbReference type="Proteomes" id="UP000593571"/>
    </source>
</evidence>
<name>A0A7J8EX73_ROUAE</name>
<protein>
    <submittedName>
        <fullName evidence="1">Uncharacterized protein</fullName>
    </submittedName>
</protein>
<dbReference type="PANTHER" id="PTHR34444:SF1">
    <property type="entry name" value="CILIA- AND FLAGELLA-ASSOCIATED PROTEIN 90"/>
    <property type="match status" value="1"/>
</dbReference>
<keyword evidence="2" id="KW-1185">Reference proteome</keyword>
<proteinExistence type="predicted"/>
<dbReference type="PANTHER" id="PTHR34444">
    <property type="entry name" value="LOC361192"/>
    <property type="match status" value="1"/>
</dbReference>
<gene>
    <name evidence="1" type="ORF">HJG63_001892</name>
</gene>
<dbReference type="Pfam" id="PF15074">
    <property type="entry name" value="CFAP90"/>
    <property type="match status" value="1"/>
</dbReference>
<reference evidence="1 2" key="1">
    <citation type="journal article" date="2020" name="Nature">
        <title>Six reference-quality genomes reveal evolution of bat adaptations.</title>
        <authorList>
            <person name="Jebb D."/>
            <person name="Huang Z."/>
            <person name="Pippel M."/>
            <person name="Hughes G.M."/>
            <person name="Lavrichenko K."/>
            <person name="Devanna P."/>
            <person name="Winkler S."/>
            <person name="Jermiin L.S."/>
            <person name="Skirmuntt E.C."/>
            <person name="Katzourakis A."/>
            <person name="Burkitt-Gray L."/>
            <person name="Ray D.A."/>
            <person name="Sullivan K.A.M."/>
            <person name="Roscito J.G."/>
            <person name="Kirilenko B.M."/>
            <person name="Davalos L.M."/>
            <person name="Corthals A.P."/>
            <person name="Power M.L."/>
            <person name="Jones G."/>
            <person name="Ransome R.D."/>
            <person name="Dechmann D.K.N."/>
            <person name="Locatelli A.G."/>
            <person name="Puechmaille S.J."/>
            <person name="Fedrigo O."/>
            <person name="Jarvis E.D."/>
            <person name="Hiller M."/>
            <person name="Vernes S.C."/>
            <person name="Myers E.W."/>
            <person name="Teeling E.C."/>
        </authorList>
    </citation>
    <scope>NUCLEOTIDE SEQUENCE [LARGE SCALE GENOMIC DNA]</scope>
    <source>
        <strain evidence="1">MRouAeg1</strain>
        <tissue evidence="1">Muscle</tissue>
    </source>
</reference>
<evidence type="ECO:0000313" key="1">
    <source>
        <dbReference type="EMBL" id="KAF6439921.1"/>
    </source>
</evidence>
<dbReference type="Proteomes" id="UP000593571">
    <property type="component" value="Unassembled WGS sequence"/>
</dbReference>
<dbReference type="AlphaFoldDB" id="A0A7J8EX73"/>